<reference evidence="1" key="1">
    <citation type="submission" date="2014-05" db="EMBL/GenBank/DDBJ databases">
        <authorList>
            <person name="Chronopoulou M."/>
        </authorList>
    </citation>
    <scope>NUCLEOTIDE SEQUENCE</scope>
    <source>
        <tissue evidence="1">Whole organism</tissue>
    </source>
</reference>
<evidence type="ECO:0000313" key="1">
    <source>
        <dbReference type="EMBL" id="CDW45752.1"/>
    </source>
</evidence>
<dbReference type="EMBL" id="HACA01028391">
    <property type="protein sequence ID" value="CDW45752.1"/>
    <property type="molecule type" value="Transcribed_RNA"/>
</dbReference>
<organism evidence="1">
    <name type="scientific">Lepeophtheirus salmonis</name>
    <name type="common">Salmon louse</name>
    <name type="synonym">Caligus salmonis</name>
    <dbReference type="NCBI Taxonomy" id="72036"/>
    <lineage>
        <taxon>Eukaryota</taxon>
        <taxon>Metazoa</taxon>
        <taxon>Ecdysozoa</taxon>
        <taxon>Arthropoda</taxon>
        <taxon>Crustacea</taxon>
        <taxon>Multicrustacea</taxon>
        <taxon>Hexanauplia</taxon>
        <taxon>Copepoda</taxon>
        <taxon>Siphonostomatoida</taxon>
        <taxon>Caligidae</taxon>
        <taxon>Lepeophtheirus</taxon>
    </lineage>
</organism>
<name>A0A0K2V6G9_LEPSM</name>
<protein>
    <submittedName>
        <fullName evidence="1">Uncharacterized protein</fullName>
    </submittedName>
</protein>
<sequence>MFISLTIKHYIHDGHTQLFLLNFIHILDNWPSIFTEKETMTPKWRGIGWHSIKTINTIHILSHLYWSLPLSKKNTVKYGGFSHYLYLSLTPAPTKQS</sequence>
<accession>A0A0K2V6G9</accession>
<proteinExistence type="predicted"/>
<dbReference type="AlphaFoldDB" id="A0A0K2V6G9"/>